<dbReference type="HOGENOM" id="CLU_2399708_0_0_1"/>
<feature type="region of interest" description="Disordered" evidence="1">
    <location>
        <begin position="62"/>
        <end position="93"/>
    </location>
</feature>
<accession>J4H1F4</accession>
<dbReference type="EMBL" id="HE796949">
    <property type="protein sequence ID" value="CCL99769.1"/>
    <property type="molecule type" value="Genomic_DNA"/>
</dbReference>
<gene>
    <name evidence="2" type="ORF">FIBRA_01791</name>
</gene>
<keyword evidence="3" id="KW-1185">Reference proteome</keyword>
<evidence type="ECO:0000313" key="3">
    <source>
        <dbReference type="Proteomes" id="UP000006352"/>
    </source>
</evidence>
<organism evidence="2 3">
    <name type="scientific">Fibroporia radiculosa</name>
    <dbReference type="NCBI Taxonomy" id="599839"/>
    <lineage>
        <taxon>Eukaryota</taxon>
        <taxon>Fungi</taxon>
        <taxon>Dikarya</taxon>
        <taxon>Basidiomycota</taxon>
        <taxon>Agaricomycotina</taxon>
        <taxon>Agaricomycetes</taxon>
        <taxon>Polyporales</taxon>
        <taxon>Fibroporiaceae</taxon>
        <taxon>Fibroporia</taxon>
    </lineage>
</organism>
<dbReference type="AlphaFoldDB" id="J4H1F4"/>
<sequence length="93" mass="9818">MSSTRLSESATQPVPSIAALPSLAHSLSSLATMTSVTKDMVHYGTVSRAKDASKAKLTTALERTKQRQGVSPSEEVGVLPFSDLRGHPSNPIL</sequence>
<dbReference type="Proteomes" id="UP000006352">
    <property type="component" value="Unassembled WGS sequence"/>
</dbReference>
<dbReference type="InParanoid" id="J4H1F4"/>
<evidence type="ECO:0000313" key="2">
    <source>
        <dbReference type="EMBL" id="CCL99769.1"/>
    </source>
</evidence>
<dbReference type="GeneID" id="24094680"/>
<evidence type="ECO:0000256" key="1">
    <source>
        <dbReference type="SAM" id="MobiDB-lite"/>
    </source>
</evidence>
<name>J4H1F4_9APHY</name>
<protein>
    <submittedName>
        <fullName evidence="2">Uncharacterized protein</fullName>
    </submittedName>
</protein>
<dbReference type="OrthoDB" id="2676370at2759"/>
<dbReference type="RefSeq" id="XP_012179052.1">
    <property type="nucleotide sequence ID" value="XM_012323662.1"/>
</dbReference>
<reference evidence="2 3" key="1">
    <citation type="journal article" date="2012" name="Appl. Environ. Microbiol.">
        <title>Short-read sequencing for genomic analysis of the brown rot fungus Fibroporia radiculosa.</title>
        <authorList>
            <person name="Tang J.D."/>
            <person name="Perkins A.D."/>
            <person name="Sonstegard T.S."/>
            <person name="Schroeder S.G."/>
            <person name="Burgess S.C."/>
            <person name="Diehl S.V."/>
        </authorList>
    </citation>
    <scope>NUCLEOTIDE SEQUENCE [LARGE SCALE GENOMIC DNA]</scope>
    <source>
        <strain evidence="2 3">TFFH 294</strain>
    </source>
</reference>
<proteinExistence type="predicted"/>